<dbReference type="Pfam" id="PF00534">
    <property type="entry name" value="Glycos_transf_1"/>
    <property type="match status" value="1"/>
</dbReference>
<dbReference type="Gene3D" id="3.40.50.2000">
    <property type="entry name" value="Glycogen Phosphorylase B"/>
    <property type="match status" value="2"/>
</dbReference>
<dbReference type="GO" id="GO:0009103">
    <property type="term" value="P:lipopolysaccharide biosynthetic process"/>
    <property type="evidence" value="ECO:0007669"/>
    <property type="project" value="TreeGrafter"/>
</dbReference>
<dbReference type="AlphaFoldDB" id="A0A917JB05"/>
<dbReference type="Proteomes" id="UP000662074">
    <property type="component" value="Unassembled WGS sequence"/>
</dbReference>
<evidence type="ECO:0000259" key="2">
    <source>
        <dbReference type="Pfam" id="PF00534"/>
    </source>
</evidence>
<dbReference type="SUPFAM" id="SSF53756">
    <property type="entry name" value="UDP-Glycosyltransferase/glycogen phosphorylase"/>
    <property type="match status" value="1"/>
</dbReference>
<reference evidence="4" key="1">
    <citation type="journal article" date="2014" name="Int. J. Syst. Evol. Microbiol.">
        <title>Complete genome sequence of Corynebacterium casei LMG S-19264T (=DSM 44701T), isolated from a smear-ripened cheese.</title>
        <authorList>
            <consortium name="US DOE Joint Genome Institute (JGI-PGF)"/>
            <person name="Walter F."/>
            <person name="Albersmeier A."/>
            <person name="Kalinowski J."/>
            <person name="Ruckert C."/>
        </authorList>
    </citation>
    <scope>NUCLEOTIDE SEQUENCE</scope>
    <source>
        <strain evidence="4">CCM 8711</strain>
    </source>
</reference>
<dbReference type="PANTHER" id="PTHR46401:SF2">
    <property type="entry name" value="GLYCOSYLTRANSFERASE WBBK-RELATED"/>
    <property type="match status" value="1"/>
</dbReference>
<gene>
    <name evidence="4" type="ORF">GCM10011425_35550</name>
</gene>
<feature type="domain" description="Glycosyl transferase family 1" evidence="2">
    <location>
        <begin position="180"/>
        <end position="334"/>
    </location>
</feature>
<dbReference type="EMBL" id="BMDO01000012">
    <property type="protein sequence ID" value="GGI52343.1"/>
    <property type="molecule type" value="Genomic_DNA"/>
</dbReference>
<comment type="caution">
    <text evidence="4">The sequence shown here is derived from an EMBL/GenBank/DDBJ whole genome shotgun (WGS) entry which is preliminary data.</text>
</comment>
<sequence length="355" mass="40340">MFSLQKYGGISRYFAGLNKGINELIGYTSKIAVLYSENEYLKDQQPVLNNVLGHKLFSGKRDLIYKWNKKFSKRYIKFGNYDLLHPTYFDTYFIKHNKKPLVITVHDMIYERHPDLFPDSAHIIIHKKQVIGAANAIIAISEHTKQEIIKFYPEVEDCISVVHHGYTLNTIMENVSLTLPAKYILFVGERWHYKNFIGFIKSISALLKLDSTLNLVCAGGGKYSEEESKVFLDLGIADQCIQLNATDAQLKYLYSKARLFVFPSLHEGFGLPLLEAFANDCPVVCSNNTALPEVGGDAAIYFDPLSADSMKAAVELVLNNRHLQEELKSKGRQRLSSFTFDQCVQNTLKVYQSVL</sequence>
<keyword evidence="4" id="KW-0328">Glycosyltransferase</keyword>
<dbReference type="PANTHER" id="PTHR46401">
    <property type="entry name" value="GLYCOSYLTRANSFERASE WBBK-RELATED"/>
    <property type="match status" value="1"/>
</dbReference>
<keyword evidence="5" id="KW-1185">Reference proteome</keyword>
<dbReference type="InterPro" id="IPR001296">
    <property type="entry name" value="Glyco_trans_1"/>
</dbReference>
<name>A0A917JB05_9SPHI</name>
<reference evidence="4" key="2">
    <citation type="submission" date="2020-09" db="EMBL/GenBank/DDBJ databases">
        <authorList>
            <person name="Sun Q."/>
            <person name="Sedlacek I."/>
        </authorList>
    </citation>
    <scope>NUCLEOTIDE SEQUENCE</scope>
    <source>
        <strain evidence="4">CCM 8711</strain>
    </source>
</reference>
<evidence type="ECO:0000313" key="4">
    <source>
        <dbReference type="EMBL" id="GGI52343.1"/>
    </source>
</evidence>
<feature type="domain" description="Glycosyltransferase subfamily 4-like N-terminal" evidence="3">
    <location>
        <begin position="8"/>
        <end position="167"/>
    </location>
</feature>
<dbReference type="InterPro" id="IPR028098">
    <property type="entry name" value="Glyco_trans_4-like_N"/>
</dbReference>
<proteinExistence type="predicted"/>
<accession>A0A917JB05</accession>
<evidence type="ECO:0000256" key="1">
    <source>
        <dbReference type="ARBA" id="ARBA00022679"/>
    </source>
</evidence>
<dbReference type="CDD" id="cd03809">
    <property type="entry name" value="GT4_MtfB-like"/>
    <property type="match status" value="1"/>
</dbReference>
<keyword evidence="1" id="KW-0808">Transferase</keyword>
<organism evidence="4 5">
    <name type="scientific">Mucilaginibacter galii</name>
    <dbReference type="NCBI Taxonomy" id="2005073"/>
    <lineage>
        <taxon>Bacteria</taxon>
        <taxon>Pseudomonadati</taxon>
        <taxon>Bacteroidota</taxon>
        <taxon>Sphingobacteriia</taxon>
        <taxon>Sphingobacteriales</taxon>
        <taxon>Sphingobacteriaceae</taxon>
        <taxon>Mucilaginibacter</taxon>
    </lineage>
</organism>
<dbReference type="Pfam" id="PF13439">
    <property type="entry name" value="Glyco_transf_4"/>
    <property type="match status" value="1"/>
</dbReference>
<evidence type="ECO:0000313" key="5">
    <source>
        <dbReference type="Proteomes" id="UP000662074"/>
    </source>
</evidence>
<evidence type="ECO:0000259" key="3">
    <source>
        <dbReference type="Pfam" id="PF13439"/>
    </source>
</evidence>
<dbReference type="GO" id="GO:0016757">
    <property type="term" value="F:glycosyltransferase activity"/>
    <property type="evidence" value="ECO:0007669"/>
    <property type="project" value="UniProtKB-KW"/>
</dbReference>
<protein>
    <submittedName>
        <fullName evidence="4">Mannosyltransferase</fullName>
    </submittedName>
</protein>